<reference evidence="1" key="1">
    <citation type="submission" date="2023-07" db="EMBL/GenBank/DDBJ databases">
        <title>draft genome sequence of fig (Ficus carica).</title>
        <authorList>
            <person name="Takahashi T."/>
            <person name="Nishimura K."/>
        </authorList>
    </citation>
    <scope>NUCLEOTIDE SEQUENCE</scope>
</reference>
<proteinExistence type="predicted"/>
<dbReference type="EMBL" id="BTGU01000077">
    <property type="protein sequence ID" value="GMN58338.1"/>
    <property type="molecule type" value="Genomic_DNA"/>
</dbReference>
<dbReference type="Proteomes" id="UP001187192">
    <property type="component" value="Unassembled WGS sequence"/>
</dbReference>
<dbReference type="AlphaFoldDB" id="A0AA88IV47"/>
<name>A0AA88IV47_FICCA</name>
<accession>A0AA88IV47</accession>
<sequence>MRFIRLVSTAVGHPPNILPIDTPTDFSTLASKLPVVTTRFLRLKCTSDGRFAGAACRGWVADVDQLLVRIQVRLV</sequence>
<keyword evidence="2" id="KW-1185">Reference proteome</keyword>
<organism evidence="1 2">
    <name type="scientific">Ficus carica</name>
    <name type="common">Common fig</name>
    <dbReference type="NCBI Taxonomy" id="3494"/>
    <lineage>
        <taxon>Eukaryota</taxon>
        <taxon>Viridiplantae</taxon>
        <taxon>Streptophyta</taxon>
        <taxon>Embryophyta</taxon>
        <taxon>Tracheophyta</taxon>
        <taxon>Spermatophyta</taxon>
        <taxon>Magnoliopsida</taxon>
        <taxon>eudicotyledons</taxon>
        <taxon>Gunneridae</taxon>
        <taxon>Pentapetalae</taxon>
        <taxon>rosids</taxon>
        <taxon>fabids</taxon>
        <taxon>Rosales</taxon>
        <taxon>Moraceae</taxon>
        <taxon>Ficeae</taxon>
        <taxon>Ficus</taxon>
    </lineage>
</organism>
<comment type="caution">
    <text evidence="1">The sequence shown here is derived from an EMBL/GenBank/DDBJ whole genome shotgun (WGS) entry which is preliminary data.</text>
</comment>
<gene>
    <name evidence="1" type="ORF">TIFTF001_027439</name>
</gene>
<evidence type="ECO:0000313" key="2">
    <source>
        <dbReference type="Proteomes" id="UP001187192"/>
    </source>
</evidence>
<evidence type="ECO:0000313" key="1">
    <source>
        <dbReference type="EMBL" id="GMN58338.1"/>
    </source>
</evidence>
<protein>
    <submittedName>
        <fullName evidence="1">Uncharacterized protein</fullName>
    </submittedName>
</protein>